<gene>
    <name evidence="3" type="ORF">COX47_03450</name>
</gene>
<dbReference type="SUPFAM" id="SSF51161">
    <property type="entry name" value="Trimeric LpxA-like enzymes"/>
    <property type="match status" value="1"/>
</dbReference>
<keyword evidence="1 3" id="KW-0808">Transferase</keyword>
<reference evidence="3 4" key="1">
    <citation type="submission" date="2017-09" db="EMBL/GenBank/DDBJ databases">
        <title>Depth-based differentiation of microbial function through sediment-hosted aquifers and enrichment of novel symbionts in the deep terrestrial subsurface.</title>
        <authorList>
            <person name="Probst A.J."/>
            <person name="Ladd B."/>
            <person name="Jarett J.K."/>
            <person name="Geller-Mcgrath D.E."/>
            <person name="Sieber C.M."/>
            <person name="Emerson J.B."/>
            <person name="Anantharaman K."/>
            <person name="Thomas B.C."/>
            <person name="Malmstrom R."/>
            <person name="Stieglmeier M."/>
            <person name="Klingl A."/>
            <person name="Woyke T."/>
            <person name="Ryan C.M."/>
            <person name="Banfield J.F."/>
        </authorList>
    </citation>
    <scope>NUCLEOTIDE SEQUENCE [LARGE SCALE GENOMIC DNA]</scope>
    <source>
        <strain evidence="3">CG23_combo_of_CG06-09_8_20_14_all_35_49</strain>
    </source>
</reference>
<dbReference type="InterPro" id="IPR050179">
    <property type="entry name" value="Trans_hexapeptide_repeat"/>
</dbReference>
<evidence type="ECO:0000313" key="4">
    <source>
        <dbReference type="Proteomes" id="UP000231025"/>
    </source>
</evidence>
<dbReference type="AlphaFoldDB" id="A0A2G9Y6B7"/>
<name>A0A2G9Y6B7_9BACT</name>
<dbReference type="InterPro" id="IPR011004">
    <property type="entry name" value="Trimer_LpxA-like_sf"/>
</dbReference>
<dbReference type="Gene3D" id="2.160.10.10">
    <property type="entry name" value="Hexapeptide repeat proteins"/>
    <property type="match status" value="1"/>
</dbReference>
<proteinExistence type="predicted"/>
<dbReference type="InterPro" id="IPR018357">
    <property type="entry name" value="Hexapep_transf_CS"/>
</dbReference>
<organism evidence="3 4">
    <name type="scientific">Candidatus Roizmanbacteria bacterium CG23_combo_of_CG06-09_8_20_14_all_35_49</name>
    <dbReference type="NCBI Taxonomy" id="1974863"/>
    <lineage>
        <taxon>Bacteria</taxon>
        <taxon>Candidatus Roizmaniibacteriota</taxon>
    </lineage>
</organism>
<sequence>MLKNNMNRFTHWQRPQFDQNGMTKWQWLCQYQENLNLGENTDIGAFTYINAKFGVLIEADVQIGSHCSIYSHNTIDNTRGKVIIKQGAKIGSHTVILPGVTIGKNALIGAHSLVKEDVKDNAVVAGVPVKEINK</sequence>
<evidence type="ECO:0000256" key="2">
    <source>
        <dbReference type="ARBA" id="ARBA00022737"/>
    </source>
</evidence>
<dbReference type="Pfam" id="PF00132">
    <property type="entry name" value="Hexapep"/>
    <property type="match status" value="1"/>
</dbReference>
<accession>A0A2G9Y6B7</accession>
<dbReference type="PROSITE" id="PS00101">
    <property type="entry name" value="HEXAPEP_TRANSFERASES"/>
    <property type="match status" value="1"/>
</dbReference>
<evidence type="ECO:0000256" key="1">
    <source>
        <dbReference type="ARBA" id="ARBA00022679"/>
    </source>
</evidence>
<dbReference type="EMBL" id="PCRE01000049">
    <property type="protein sequence ID" value="PIP14754.1"/>
    <property type="molecule type" value="Genomic_DNA"/>
</dbReference>
<dbReference type="PANTHER" id="PTHR43300">
    <property type="entry name" value="ACETYLTRANSFERASE"/>
    <property type="match status" value="1"/>
</dbReference>
<dbReference type="InterPro" id="IPR001451">
    <property type="entry name" value="Hexapep"/>
</dbReference>
<dbReference type="CDD" id="cd04647">
    <property type="entry name" value="LbH_MAT_like"/>
    <property type="match status" value="1"/>
</dbReference>
<evidence type="ECO:0000313" key="3">
    <source>
        <dbReference type="EMBL" id="PIP14754.1"/>
    </source>
</evidence>
<dbReference type="Proteomes" id="UP000231025">
    <property type="component" value="Unassembled WGS sequence"/>
</dbReference>
<keyword evidence="2" id="KW-0677">Repeat</keyword>
<comment type="caution">
    <text evidence="3">The sequence shown here is derived from an EMBL/GenBank/DDBJ whole genome shotgun (WGS) entry which is preliminary data.</text>
</comment>
<protein>
    <submittedName>
        <fullName evidence="3">Acetyltransferase</fullName>
    </submittedName>
</protein>
<dbReference type="GO" id="GO:0016740">
    <property type="term" value="F:transferase activity"/>
    <property type="evidence" value="ECO:0007669"/>
    <property type="project" value="UniProtKB-KW"/>
</dbReference>
<dbReference type="PANTHER" id="PTHR43300:SF11">
    <property type="entry name" value="ACETYLTRANSFERASE RV3034C-RELATED"/>
    <property type="match status" value="1"/>
</dbReference>